<evidence type="ECO:0000313" key="2">
    <source>
        <dbReference type="Proteomes" id="UP001153076"/>
    </source>
</evidence>
<comment type="caution">
    <text evidence="1">The sequence shown here is derived from an EMBL/GenBank/DDBJ whole genome shotgun (WGS) entry which is preliminary data.</text>
</comment>
<evidence type="ECO:0000313" key="1">
    <source>
        <dbReference type="EMBL" id="KAJ8443340.1"/>
    </source>
</evidence>
<dbReference type="Proteomes" id="UP001153076">
    <property type="component" value="Unassembled WGS sequence"/>
</dbReference>
<sequence length="239" mass="27437">MDDPGATIHRCIGFELAVAEEAAEYYELLELSQVIFYAMLLNKAKSLGVLQGQALRSLESALTELLTGSTKLDSAQRAVRGRIQEPINRKRAREWKRQMRTRPLRRRSPYSSFINTTSFSYIGYSSGERAVFLFPYMTFPPIYNTREMADYVRGSFIWRWRSASRLPRPLPEDLHVSHPRFSLSEVEGTAADFELPEIVQATFYTMLLNEEVELGVAHDFTAESMKSSLIGMRWSTFEV</sequence>
<protein>
    <submittedName>
        <fullName evidence="1">Uncharacterized protein</fullName>
    </submittedName>
</protein>
<accession>A0A9Q1QKD3</accession>
<reference evidence="1" key="1">
    <citation type="submission" date="2022-04" db="EMBL/GenBank/DDBJ databases">
        <title>Carnegiea gigantea Genome sequencing and assembly v2.</title>
        <authorList>
            <person name="Copetti D."/>
            <person name="Sanderson M.J."/>
            <person name="Burquez A."/>
            <person name="Wojciechowski M.F."/>
        </authorList>
    </citation>
    <scope>NUCLEOTIDE SEQUENCE</scope>
    <source>
        <strain evidence="1">SGP5-SGP5p</strain>
        <tissue evidence="1">Aerial part</tissue>
    </source>
</reference>
<name>A0A9Q1QKD3_9CARY</name>
<dbReference type="AlphaFoldDB" id="A0A9Q1QKD3"/>
<dbReference type="EMBL" id="JAKOGI010000121">
    <property type="protein sequence ID" value="KAJ8443340.1"/>
    <property type="molecule type" value="Genomic_DNA"/>
</dbReference>
<keyword evidence="2" id="KW-1185">Reference proteome</keyword>
<proteinExistence type="predicted"/>
<gene>
    <name evidence="1" type="ORF">Cgig2_015821</name>
</gene>
<organism evidence="1 2">
    <name type="scientific">Carnegiea gigantea</name>
    <dbReference type="NCBI Taxonomy" id="171969"/>
    <lineage>
        <taxon>Eukaryota</taxon>
        <taxon>Viridiplantae</taxon>
        <taxon>Streptophyta</taxon>
        <taxon>Embryophyta</taxon>
        <taxon>Tracheophyta</taxon>
        <taxon>Spermatophyta</taxon>
        <taxon>Magnoliopsida</taxon>
        <taxon>eudicotyledons</taxon>
        <taxon>Gunneridae</taxon>
        <taxon>Pentapetalae</taxon>
        <taxon>Caryophyllales</taxon>
        <taxon>Cactineae</taxon>
        <taxon>Cactaceae</taxon>
        <taxon>Cactoideae</taxon>
        <taxon>Echinocereeae</taxon>
        <taxon>Carnegiea</taxon>
    </lineage>
</organism>